<dbReference type="Pfam" id="PF00486">
    <property type="entry name" value="Trans_reg_C"/>
    <property type="match status" value="1"/>
</dbReference>
<evidence type="ECO:0000256" key="6">
    <source>
        <dbReference type="PROSITE-ProRule" id="PRU00169"/>
    </source>
</evidence>
<reference evidence="10" key="1">
    <citation type="submission" date="2021-03" db="EMBL/GenBank/DDBJ databases">
        <title>Whole genome sequence of Streptomyces bomunensis MMS17-BM035.</title>
        <authorList>
            <person name="Lee J.H."/>
        </authorList>
    </citation>
    <scope>NUCLEOTIDE SEQUENCE</scope>
    <source>
        <strain evidence="10">MMS17-BM035</strain>
    </source>
</reference>
<dbReference type="SUPFAM" id="SSF52172">
    <property type="entry name" value="CheY-like"/>
    <property type="match status" value="2"/>
</dbReference>
<dbReference type="CDD" id="cd00383">
    <property type="entry name" value="trans_reg_C"/>
    <property type="match status" value="1"/>
</dbReference>
<accession>A0A940M6F7</accession>
<dbReference type="Gene3D" id="6.10.250.690">
    <property type="match status" value="1"/>
</dbReference>
<keyword evidence="1 6" id="KW-0597">Phosphoprotein</keyword>
<sequence>MTITSPRGRTEMLKPDGSPVRVLVVDDEASLTELLSMALRYEGWEVLSAGDGSAAMDSARDFAPDAVIWDVSLSTVGVSAGATAGGAAGAVAEAGEGGAGGAGGAVAQAPDARAVLRRLRTELPQVPVLFLTTRDGVEERIAGLTAGGDDYVTKPFSLEDVVGRLRGLIRRSGVATVRSESMLVVGDLTLDEDSHDVTRGGDSIHLTATEFELLRYLMRNPRRVLSKAQILDRVWSYDFGGQANVVELYISYLRRKIDVGRPPMIHTRRGAGYLIKPGEPGTVR</sequence>
<dbReference type="GO" id="GO:0005829">
    <property type="term" value="C:cytosol"/>
    <property type="evidence" value="ECO:0007669"/>
    <property type="project" value="TreeGrafter"/>
</dbReference>
<evidence type="ECO:0000256" key="4">
    <source>
        <dbReference type="ARBA" id="ARBA00023125"/>
    </source>
</evidence>
<dbReference type="PROSITE" id="PS51755">
    <property type="entry name" value="OMPR_PHOB"/>
    <property type="match status" value="1"/>
</dbReference>
<dbReference type="InterPro" id="IPR039420">
    <property type="entry name" value="WalR-like"/>
</dbReference>
<dbReference type="InterPro" id="IPR036388">
    <property type="entry name" value="WH-like_DNA-bd_sf"/>
</dbReference>
<dbReference type="GO" id="GO:0032993">
    <property type="term" value="C:protein-DNA complex"/>
    <property type="evidence" value="ECO:0007669"/>
    <property type="project" value="TreeGrafter"/>
</dbReference>
<dbReference type="PROSITE" id="PS50110">
    <property type="entry name" value="RESPONSE_REGULATORY"/>
    <property type="match status" value="1"/>
</dbReference>
<dbReference type="RefSeq" id="WP_209338824.1">
    <property type="nucleotide sequence ID" value="NZ_JAGIQL010000014.1"/>
</dbReference>
<dbReference type="EMBL" id="JAGIQL010000014">
    <property type="protein sequence ID" value="MBP0457050.1"/>
    <property type="molecule type" value="Genomic_DNA"/>
</dbReference>
<feature type="domain" description="OmpR/PhoB-type" evidence="9">
    <location>
        <begin position="180"/>
        <end position="277"/>
    </location>
</feature>
<evidence type="ECO:0000256" key="2">
    <source>
        <dbReference type="ARBA" id="ARBA00023012"/>
    </source>
</evidence>
<dbReference type="InterPro" id="IPR001789">
    <property type="entry name" value="Sig_transdc_resp-reg_receiver"/>
</dbReference>
<keyword evidence="3" id="KW-0805">Transcription regulation</keyword>
<evidence type="ECO:0000313" key="11">
    <source>
        <dbReference type="Proteomes" id="UP000670475"/>
    </source>
</evidence>
<evidence type="ECO:0000256" key="5">
    <source>
        <dbReference type="ARBA" id="ARBA00023163"/>
    </source>
</evidence>
<comment type="caution">
    <text evidence="10">The sequence shown here is derived from an EMBL/GenBank/DDBJ whole genome shotgun (WGS) entry which is preliminary data.</text>
</comment>
<dbReference type="InterPro" id="IPR011006">
    <property type="entry name" value="CheY-like_superfamily"/>
</dbReference>
<dbReference type="SMART" id="SM00862">
    <property type="entry name" value="Trans_reg_C"/>
    <property type="match status" value="1"/>
</dbReference>
<dbReference type="InterPro" id="IPR016032">
    <property type="entry name" value="Sig_transdc_resp-reg_C-effctor"/>
</dbReference>
<dbReference type="SMART" id="SM00448">
    <property type="entry name" value="REC"/>
    <property type="match status" value="1"/>
</dbReference>
<dbReference type="Pfam" id="PF00072">
    <property type="entry name" value="Response_reg"/>
    <property type="match status" value="1"/>
</dbReference>
<keyword evidence="2" id="KW-0902">Two-component regulatory system</keyword>
<keyword evidence="4 7" id="KW-0238">DNA-binding</keyword>
<dbReference type="Gene3D" id="3.40.50.2300">
    <property type="match status" value="1"/>
</dbReference>
<dbReference type="GO" id="GO:0000156">
    <property type="term" value="F:phosphorelay response regulator activity"/>
    <property type="evidence" value="ECO:0007669"/>
    <property type="project" value="TreeGrafter"/>
</dbReference>
<evidence type="ECO:0000313" key="10">
    <source>
        <dbReference type="EMBL" id="MBP0457050.1"/>
    </source>
</evidence>
<dbReference type="AlphaFoldDB" id="A0A940M6F7"/>
<dbReference type="SUPFAM" id="SSF46894">
    <property type="entry name" value="C-terminal effector domain of the bipartite response regulators"/>
    <property type="match status" value="1"/>
</dbReference>
<dbReference type="GO" id="GO:0000976">
    <property type="term" value="F:transcription cis-regulatory region binding"/>
    <property type="evidence" value="ECO:0007669"/>
    <property type="project" value="TreeGrafter"/>
</dbReference>
<dbReference type="Proteomes" id="UP000670475">
    <property type="component" value="Unassembled WGS sequence"/>
</dbReference>
<feature type="DNA-binding region" description="OmpR/PhoB-type" evidence="7">
    <location>
        <begin position="180"/>
        <end position="277"/>
    </location>
</feature>
<organism evidence="10 11">
    <name type="scientific">Streptomyces montanisoli</name>
    <dbReference type="NCBI Taxonomy" id="2798581"/>
    <lineage>
        <taxon>Bacteria</taxon>
        <taxon>Bacillati</taxon>
        <taxon>Actinomycetota</taxon>
        <taxon>Actinomycetes</taxon>
        <taxon>Kitasatosporales</taxon>
        <taxon>Streptomycetaceae</taxon>
        <taxon>Streptomyces</taxon>
    </lineage>
</organism>
<gene>
    <name evidence="10" type="ORF">JFN87_05985</name>
</gene>
<evidence type="ECO:0000256" key="7">
    <source>
        <dbReference type="PROSITE-ProRule" id="PRU01091"/>
    </source>
</evidence>
<keyword evidence="11" id="KW-1185">Reference proteome</keyword>
<keyword evidence="5" id="KW-0804">Transcription</keyword>
<protein>
    <submittedName>
        <fullName evidence="10">Response regulator transcription factor</fullName>
    </submittedName>
</protein>
<evidence type="ECO:0000256" key="3">
    <source>
        <dbReference type="ARBA" id="ARBA00023015"/>
    </source>
</evidence>
<dbReference type="PANTHER" id="PTHR48111">
    <property type="entry name" value="REGULATOR OF RPOS"/>
    <property type="match status" value="1"/>
</dbReference>
<feature type="domain" description="Response regulatory" evidence="8">
    <location>
        <begin position="21"/>
        <end position="169"/>
    </location>
</feature>
<name>A0A940M6F7_9ACTN</name>
<evidence type="ECO:0000256" key="1">
    <source>
        <dbReference type="ARBA" id="ARBA00022553"/>
    </source>
</evidence>
<evidence type="ECO:0000259" key="8">
    <source>
        <dbReference type="PROSITE" id="PS50110"/>
    </source>
</evidence>
<proteinExistence type="predicted"/>
<dbReference type="Gene3D" id="1.10.10.10">
    <property type="entry name" value="Winged helix-like DNA-binding domain superfamily/Winged helix DNA-binding domain"/>
    <property type="match status" value="1"/>
</dbReference>
<dbReference type="FunFam" id="1.10.10.10:FF:000005">
    <property type="entry name" value="Two-component system response regulator"/>
    <property type="match status" value="1"/>
</dbReference>
<feature type="modified residue" description="4-aspartylphosphate" evidence="6">
    <location>
        <position position="70"/>
    </location>
</feature>
<dbReference type="PANTHER" id="PTHR48111:SF28">
    <property type="entry name" value="TRANSCRIPTIONAL REGULATORY PROTEIN TCRX-RELATED"/>
    <property type="match status" value="1"/>
</dbReference>
<evidence type="ECO:0000259" key="9">
    <source>
        <dbReference type="PROSITE" id="PS51755"/>
    </source>
</evidence>
<dbReference type="GO" id="GO:0006355">
    <property type="term" value="P:regulation of DNA-templated transcription"/>
    <property type="evidence" value="ECO:0007669"/>
    <property type="project" value="InterPro"/>
</dbReference>
<dbReference type="InterPro" id="IPR001867">
    <property type="entry name" value="OmpR/PhoB-type_DNA-bd"/>
</dbReference>